<evidence type="ECO:0000313" key="3">
    <source>
        <dbReference type="Proteomes" id="UP000078512"/>
    </source>
</evidence>
<keyword evidence="3" id="KW-1185">Reference proteome</keyword>
<accession>A0A197JB14</accession>
<dbReference type="InterPro" id="IPR038717">
    <property type="entry name" value="Tc1-like_DDE_dom"/>
</dbReference>
<dbReference type="Gene3D" id="3.30.420.10">
    <property type="entry name" value="Ribonuclease H-like superfamily/Ribonuclease H"/>
    <property type="match status" value="1"/>
</dbReference>
<gene>
    <name evidence="2" type="ORF">K457DRAFT_1751794</name>
</gene>
<sequence>FARFLQRKLFPKLNERRIIIMDNCRIHKEKTALNVLQHAHHTPLFLPAYTPHFNVAEWVFGCVKWQVKKHKVQKHTLAGVIRRSLLRSVTAAKVAGWLREVKRNFLQALEGQTLGR</sequence>
<dbReference type="Pfam" id="PF13358">
    <property type="entry name" value="DDE_3"/>
    <property type="match status" value="1"/>
</dbReference>
<proteinExistence type="predicted"/>
<dbReference type="EMBL" id="KV442194">
    <property type="protein sequence ID" value="OAQ22238.1"/>
    <property type="molecule type" value="Genomic_DNA"/>
</dbReference>
<name>A0A197JB14_9FUNG</name>
<reference evidence="2 3" key="1">
    <citation type="submission" date="2016-05" db="EMBL/GenBank/DDBJ databases">
        <title>Genome sequencing reveals origins of a unique bacterial endosymbiosis in the earliest lineages of terrestrial Fungi.</title>
        <authorList>
            <consortium name="DOE Joint Genome Institute"/>
            <person name="Uehling J."/>
            <person name="Gryganskyi A."/>
            <person name="Hameed K."/>
            <person name="Tschaplinski T."/>
            <person name="Misztal P."/>
            <person name="Wu S."/>
            <person name="Desiro A."/>
            <person name="Vande Pol N."/>
            <person name="Du Z.-Y."/>
            <person name="Zienkiewicz A."/>
            <person name="Zienkiewicz K."/>
            <person name="Morin E."/>
            <person name="Tisserant E."/>
            <person name="Splivallo R."/>
            <person name="Hainaut M."/>
            <person name="Henrissat B."/>
            <person name="Ohm R."/>
            <person name="Kuo A."/>
            <person name="Yan J."/>
            <person name="Lipzen A."/>
            <person name="Nolan M."/>
            <person name="Labutti K."/>
            <person name="Barry K."/>
            <person name="Goldstein A."/>
            <person name="Labbe J."/>
            <person name="Schadt C."/>
            <person name="Tuskan G."/>
            <person name="Grigoriev I."/>
            <person name="Martin F."/>
            <person name="Vilgalys R."/>
            <person name="Bonito G."/>
        </authorList>
    </citation>
    <scope>NUCLEOTIDE SEQUENCE [LARGE SCALE GENOMIC DNA]</scope>
    <source>
        <strain evidence="2 3">AG-77</strain>
    </source>
</reference>
<dbReference type="GO" id="GO:0003676">
    <property type="term" value="F:nucleic acid binding"/>
    <property type="evidence" value="ECO:0007669"/>
    <property type="project" value="InterPro"/>
</dbReference>
<evidence type="ECO:0000259" key="1">
    <source>
        <dbReference type="Pfam" id="PF13358"/>
    </source>
</evidence>
<dbReference type="STRING" id="1314771.A0A197JB14"/>
<feature type="domain" description="Tc1-like transposase DDE" evidence="1">
    <location>
        <begin position="1"/>
        <end position="73"/>
    </location>
</feature>
<dbReference type="AlphaFoldDB" id="A0A197JB14"/>
<organism evidence="2 3">
    <name type="scientific">Linnemannia elongata AG-77</name>
    <dbReference type="NCBI Taxonomy" id="1314771"/>
    <lineage>
        <taxon>Eukaryota</taxon>
        <taxon>Fungi</taxon>
        <taxon>Fungi incertae sedis</taxon>
        <taxon>Mucoromycota</taxon>
        <taxon>Mortierellomycotina</taxon>
        <taxon>Mortierellomycetes</taxon>
        <taxon>Mortierellales</taxon>
        <taxon>Mortierellaceae</taxon>
        <taxon>Linnemannia</taxon>
    </lineage>
</organism>
<protein>
    <recommendedName>
        <fullName evidence="1">Tc1-like transposase DDE domain-containing protein</fullName>
    </recommendedName>
</protein>
<dbReference type="PANTHER" id="PTHR46564">
    <property type="entry name" value="TRANSPOSASE"/>
    <property type="match status" value="1"/>
</dbReference>
<dbReference type="OrthoDB" id="2142724at2759"/>
<dbReference type="InterPro" id="IPR036397">
    <property type="entry name" value="RNaseH_sf"/>
</dbReference>
<feature type="non-terminal residue" evidence="2">
    <location>
        <position position="1"/>
    </location>
</feature>
<dbReference type="Proteomes" id="UP000078512">
    <property type="component" value="Unassembled WGS sequence"/>
</dbReference>
<evidence type="ECO:0000313" key="2">
    <source>
        <dbReference type="EMBL" id="OAQ22238.1"/>
    </source>
</evidence>
<feature type="non-terminal residue" evidence="2">
    <location>
        <position position="116"/>
    </location>
</feature>
<dbReference type="PANTHER" id="PTHR46564:SF1">
    <property type="entry name" value="TRANSPOSASE"/>
    <property type="match status" value="1"/>
</dbReference>